<reference evidence="5" key="1">
    <citation type="submission" date="2014-03" db="EMBL/GenBank/DDBJ databases">
        <authorList>
            <person name="Aksoy S."/>
            <person name="Warren W."/>
            <person name="Wilson R.K."/>
        </authorList>
    </citation>
    <scope>NUCLEOTIDE SEQUENCE [LARGE SCALE GENOMIC DNA]</scope>
    <source>
        <strain evidence="5">IAEA</strain>
    </source>
</reference>
<dbReference type="SUPFAM" id="SSF53474">
    <property type="entry name" value="alpha/beta-Hydrolases"/>
    <property type="match status" value="1"/>
</dbReference>
<sequence>MCLILNTVSYSAHLKMSTAKALAAAALKQLAVTLNFQIIFNYTIKALLIYGFSLQFVCCLEAPTVHLPNQGVLIGTYLKMFRTQNLKAYLGIQYAKAPRFAPPEIKMNKWNMVYNASAFGPKCWQKLNKETDKQTIHIQELLMSSNNNQRDISIFDEECLYLNIFIPDGSPGLLGYAVMVWFHGGDYSTGSATDIDPFQMVFKQKVIVVSVAYRLSIMGFFTTGDNEAPGNFGLMDQSAALLWIRKNIAHFGGDAKQITIIGHEAGAISAGLHLIAGDWSRNAFHKAILMSGNPLTENTVKSFDFFINPLDQIADIFGCNRKPTSMLIKCLKRVDAKILMDNIPDVEWGPVIDHGFSNTSKGFIEDYPIVLFKNGNYHKVPVMIGITDMEDVLQILDNVNTDDNKMSSTDFEGFVSKVATEDIQKFNQSDLWCSNLHIVMDSINLLYKNEEKLNSNQVLSNFVRFHTDRMYLSPLFLLANYLNAEEDVFVYYFNIRPKTEFYTLPQWISVPKYFDQIFIWGVPYMNNNMFINRWNSTDKKISDIIMTLWANFAKASNPTAFNIYLKWNAFTQSNQTYLVINEDFNLKSVTENYKINFWNEYYPKLLDFAIECCASQNKNNKPQDLQGFILLITLSIMIYVY</sequence>
<dbReference type="InterPro" id="IPR051093">
    <property type="entry name" value="Neuroligin/BSAL"/>
</dbReference>
<dbReference type="EnsemblMetazoa" id="GBRI026815-RA">
    <property type="protein sequence ID" value="GBRI026815-PA"/>
    <property type="gene ID" value="GBRI026815"/>
</dbReference>
<keyword evidence="2" id="KW-0325">Glycoprotein</keyword>
<dbReference type="VEuPathDB" id="VectorBase:GBRI026815"/>
<feature type="domain" description="Carboxylesterase type B" evidence="3">
    <location>
        <begin position="62"/>
        <end position="598"/>
    </location>
</feature>
<evidence type="ECO:0000256" key="2">
    <source>
        <dbReference type="ARBA" id="ARBA00023180"/>
    </source>
</evidence>
<evidence type="ECO:0000313" key="5">
    <source>
        <dbReference type="Proteomes" id="UP000091820"/>
    </source>
</evidence>
<evidence type="ECO:0000259" key="3">
    <source>
        <dbReference type="Pfam" id="PF00135"/>
    </source>
</evidence>
<dbReference type="PANTHER" id="PTHR43903">
    <property type="entry name" value="NEUROLIGIN"/>
    <property type="match status" value="1"/>
</dbReference>
<dbReference type="InterPro" id="IPR002018">
    <property type="entry name" value="CarbesteraseB"/>
</dbReference>
<dbReference type="InterPro" id="IPR029058">
    <property type="entry name" value="AB_hydrolase_fold"/>
</dbReference>
<evidence type="ECO:0000256" key="1">
    <source>
        <dbReference type="ARBA" id="ARBA00005964"/>
    </source>
</evidence>
<dbReference type="Gene3D" id="3.40.50.1820">
    <property type="entry name" value="alpha/beta hydrolase"/>
    <property type="match status" value="1"/>
</dbReference>
<name>A0A1A9WP68_9MUSC</name>
<dbReference type="Pfam" id="PF00135">
    <property type="entry name" value="COesterase"/>
    <property type="match status" value="1"/>
</dbReference>
<reference evidence="4" key="2">
    <citation type="submission" date="2020-05" db="UniProtKB">
        <authorList>
            <consortium name="EnsemblMetazoa"/>
        </authorList>
    </citation>
    <scope>IDENTIFICATION</scope>
    <source>
        <strain evidence="4">IAEA</strain>
    </source>
</reference>
<comment type="similarity">
    <text evidence="1">Belongs to the type-B carboxylesterase/lipase family.</text>
</comment>
<keyword evidence="5" id="KW-1185">Reference proteome</keyword>
<evidence type="ECO:0000313" key="4">
    <source>
        <dbReference type="EnsemblMetazoa" id="GBRI026815-PA"/>
    </source>
</evidence>
<protein>
    <submittedName>
        <fullName evidence="4">COesterase domain-containing protein</fullName>
    </submittedName>
</protein>
<organism evidence="4 5">
    <name type="scientific">Glossina brevipalpis</name>
    <dbReference type="NCBI Taxonomy" id="37001"/>
    <lineage>
        <taxon>Eukaryota</taxon>
        <taxon>Metazoa</taxon>
        <taxon>Ecdysozoa</taxon>
        <taxon>Arthropoda</taxon>
        <taxon>Hexapoda</taxon>
        <taxon>Insecta</taxon>
        <taxon>Pterygota</taxon>
        <taxon>Neoptera</taxon>
        <taxon>Endopterygota</taxon>
        <taxon>Diptera</taxon>
        <taxon>Brachycera</taxon>
        <taxon>Muscomorpha</taxon>
        <taxon>Hippoboscoidea</taxon>
        <taxon>Glossinidae</taxon>
        <taxon>Glossina</taxon>
    </lineage>
</organism>
<accession>A0A1A9WP68</accession>
<dbReference type="STRING" id="37001.A0A1A9WP68"/>
<dbReference type="Proteomes" id="UP000091820">
    <property type="component" value="Unassembled WGS sequence"/>
</dbReference>
<proteinExistence type="inferred from homology"/>
<dbReference type="AlphaFoldDB" id="A0A1A9WP68"/>